<dbReference type="EMBL" id="BLLF01004902">
    <property type="protein sequence ID" value="GFH30435.1"/>
    <property type="molecule type" value="Genomic_DNA"/>
</dbReference>
<proteinExistence type="predicted"/>
<dbReference type="Proteomes" id="UP000485058">
    <property type="component" value="Unassembled WGS sequence"/>
</dbReference>
<keyword evidence="2" id="KW-1185">Reference proteome</keyword>
<evidence type="ECO:0000313" key="2">
    <source>
        <dbReference type="Proteomes" id="UP000485058"/>
    </source>
</evidence>
<dbReference type="AlphaFoldDB" id="A0A6A0ACF9"/>
<sequence>VAYDLKDLPQRSWQLLEEIESGSQRLKRMAEAARDMAVDSFHALAQAVSNT</sequence>
<evidence type="ECO:0000313" key="1">
    <source>
        <dbReference type="EMBL" id="GFH30435.1"/>
    </source>
</evidence>
<reference evidence="1 2" key="1">
    <citation type="submission" date="2020-02" db="EMBL/GenBank/DDBJ databases">
        <title>Draft genome sequence of Haematococcus lacustris strain NIES-144.</title>
        <authorList>
            <person name="Morimoto D."/>
            <person name="Nakagawa S."/>
            <person name="Yoshida T."/>
            <person name="Sawayama S."/>
        </authorList>
    </citation>
    <scope>NUCLEOTIDE SEQUENCE [LARGE SCALE GENOMIC DNA]</scope>
    <source>
        <strain evidence="1 2">NIES-144</strain>
    </source>
</reference>
<name>A0A6A0ACF9_HAELA</name>
<feature type="non-terminal residue" evidence="1">
    <location>
        <position position="1"/>
    </location>
</feature>
<protein>
    <submittedName>
        <fullName evidence="1">Uncharacterized protein</fullName>
    </submittedName>
</protein>
<organism evidence="1 2">
    <name type="scientific">Haematococcus lacustris</name>
    <name type="common">Green alga</name>
    <name type="synonym">Haematococcus pluvialis</name>
    <dbReference type="NCBI Taxonomy" id="44745"/>
    <lineage>
        <taxon>Eukaryota</taxon>
        <taxon>Viridiplantae</taxon>
        <taxon>Chlorophyta</taxon>
        <taxon>core chlorophytes</taxon>
        <taxon>Chlorophyceae</taxon>
        <taxon>CS clade</taxon>
        <taxon>Chlamydomonadales</taxon>
        <taxon>Haematococcaceae</taxon>
        <taxon>Haematococcus</taxon>
    </lineage>
</organism>
<accession>A0A6A0ACF9</accession>
<gene>
    <name evidence="1" type="ORF">HaLaN_29292</name>
</gene>
<comment type="caution">
    <text evidence="1">The sequence shown here is derived from an EMBL/GenBank/DDBJ whole genome shotgun (WGS) entry which is preliminary data.</text>
</comment>